<sequence>MRSALAAPALGVKRQGRIVVKKEDWKVKNLPIEREDLGYSNFFWDSDAEKIMSGHLPTSMDDKWFVYSENGWVYFVRSWTGHYIFAFQLTGSSAGGSRVISSWVNTNPEQYRSQSRESDVQLLNDVISSTFGI</sequence>
<reference evidence="1 2" key="1">
    <citation type="submission" date="2019-05" db="EMBL/GenBank/DDBJ databases">
        <title>Microbulbifer harenosus sp. nov., an alginate-degrading bacterium isolated from coastal sand.</title>
        <authorList>
            <person name="Huang H."/>
            <person name="Mo K."/>
            <person name="Bao S."/>
        </authorList>
    </citation>
    <scope>NUCLEOTIDE SEQUENCE [LARGE SCALE GENOMIC DNA]</scope>
    <source>
        <strain evidence="1 2">HB161719</strain>
    </source>
</reference>
<evidence type="ECO:0000313" key="1">
    <source>
        <dbReference type="EMBL" id="TLM72996.1"/>
    </source>
</evidence>
<name>A0ABY2UGB3_9GAMM</name>
<protein>
    <submittedName>
        <fullName evidence="1">Uncharacterized protein</fullName>
    </submittedName>
</protein>
<evidence type="ECO:0000313" key="2">
    <source>
        <dbReference type="Proteomes" id="UP000306791"/>
    </source>
</evidence>
<dbReference type="Proteomes" id="UP000306791">
    <property type="component" value="Unassembled WGS sequence"/>
</dbReference>
<accession>A0ABY2UGB3</accession>
<proteinExistence type="predicted"/>
<dbReference type="RefSeq" id="WP_138237382.1">
    <property type="nucleotide sequence ID" value="NZ_CP185860.1"/>
</dbReference>
<keyword evidence="2" id="KW-1185">Reference proteome</keyword>
<comment type="caution">
    <text evidence="1">The sequence shown here is derived from an EMBL/GenBank/DDBJ whole genome shotgun (WGS) entry which is preliminary data.</text>
</comment>
<dbReference type="EMBL" id="VANI01000048">
    <property type="protein sequence ID" value="TLM72996.1"/>
    <property type="molecule type" value="Genomic_DNA"/>
</dbReference>
<organism evidence="1 2">
    <name type="scientific">Microbulbifer harenosus</name>
    <dbReference type="NCBI Taxonomy" id="2576840"/>
    <lineage>
        <taxon>Bacteria</taxon>
        <taxon>Pseudomonadati</taxon>
        <taxon>Pseudomonadota</taxon>
        <taxon>Gammaproteobacteria</taxon>
        <taxon>Cellvibrionales</taxon>
        <taxon>Microbulbiferaceae</taxon>
        <taxon>Microbulbifer</taxon>
    </lineage>
</organism>
<gene>
    <name evidence="1" type="ORF">FDY93_19270</name>
</gene>